<dbReference type="Gene3D" id="1.20.1220.20">
    <property type="entry name" value="Uncharcterised protein PF01724"/>
    <property type="match status" value="1"/>
</dbReference>
<dbReference type="Proteomes" id="UP000767446">
    <property type="component" value="Unassembled WGS sequence"/>
</dbReference>
<dbReference type="InterPro" id="IPR002636">
    <property type="entry name" value="DUF29"/>
</dbReference>
<reference evidence="1" key="1">
    <citation type="submission" date="2021-02" db="EMBL/GenBank/DDBJ databases">
        <title>Metagenome analyses of Stigonema ocellatum DSM 106950, Chlorogloea purpurea SAG 13.99 and Gomphosphaeria aponina DSM 107014.</title>
        <authorList>
            <person name="Marter P."/>
            <person name="Huang S."/>
        </authorList>
    </citation>
    <scope>NUCLEOTIDE SEQUENCE</scope>
    <source>
        <strain evidence="1">JP213</strain>
    </source>
</reference>
<comment type="caution">
    <text evidence="1">The sequence shown here is derived from an EMBL/GenBank/DDBJ whole genome shotgun (WGS) entry which is preliminary data.</text>
</comment>
<proteinExistence type="predicted"/>
<dbReference type="PANTHER" id="PTHR34235">
    <property type="entry name" value="SLR1203 PROTEIN-RELATED"/>
    <property type="match status" value="1"/>
</dbReference>
<evidence type="ECO:0000313" key="2">
    <source>
        <dbReference type="Proteomes" id="UP000767446"/>
    </source>
</evidence>
<name>A0A941JRI0_9CHRO</name>
<dbReference type="PANTHER" id="PTHR34235:SF3">
    <property type="entry name" value="SLR1203 PROTEIN"/>
    <property type="match status" value="1"/>
</dbReference>
<dbReference type="Pfam" id="PF01724">
    <property type="entry name" value="DUF29"/>
    <property type="match status" value="1"/>
</dbReference>
<organism evidence="1 2">
    <name type="scientific">Gomphosphaeria aponina SAG 52.96 = DSM 107014</name>
    <dbReference type="NCBI Taxonomy" id="1521640"/>
    <lineage>
        <taxon>Bacteria</taxon>
        <taxon>Bacillati</taxon>
        <taxon>Cyanobacteriota</taxon>
        <taxon>Cyanophyceae</taxon>
        <taxon>Oscillatoriophycideae</taxon>
        <taxon>Chroococcales</taxon>
        <taxon>Gomphosphaeriaceae</taxon>
        <taxon>Gomphosphaeria</taxon>
    </lineage>
</organism>
<dbReference type="EMBL" id="JADQBC010000015">
    <property type="protein sequence ID" value="MBR8826946.1"/>
    <property type="molecule type" value="Genomic_DNA"/>
</dbReference>
<evidence type="ECO:0000313" key="1">
    <source>
        <dbReference type="EMBL" id="MBR8826946.1"/>
    </source>
</evidence>
<accession>A0A941JRI0</accession>
<gene>
    <name evidence="1" type="ORF">DSM107014_03410</name>
</gene>
<dbReference type="AlphaFoldDB" id="A0A941JRI0"/>
<protein>
    <submittedName>
        <fullName evidence="1">DUF29 domain-containing protein</fullName>
    </submittedName>
</protein>
<sequence>MKTNLKLDMKTLYDQDFYQWINSTVKQIRERNFSEVDWENLLEELESLGKQQQQELENRLIVLFEHLLKYAYWLSEKEYNERGWKGTIREQRQQIKRLLKKNPSLKPYLLQVWAECYQDAREITLDKTGLSADIIPEQVFINQAEILDENFLPEL</sequence>